<evidence type="ECO:0000313" key="2">
    <source>
        <dbReference type="EMBL" id="OAD03863.1"/>
    </source>
</evidence>
<dbReference type="GO" id="GO:0006396">
    <property type="term" value="P:RNA processing"/>
    <property type="evidence" value="ECO:0007669"/>
    <property type="project" value="InterPro"/>
</dbReference>
<organism evidence="2 3">
    <name type="scientific">Mucor lusitanicus CBS 277.49</name>
    <dbReference type="NCBI Taxonomy" id="747725"/>
    <lineage>
        <taxon>Eukaryota</taxon>
        <taxon>Fungi</taxon>
        <taxon>Fungi incertae sedis</taxon>
        <taxon>Mucoromycota</taxon>
        <taxon>Mucoromycotina</taxon>
        <taxon>Mucoromycetes</taxon>
        <taxon>Mucorales</taxon>
        <taxon>Mucorineae</taxon>
        <taxon>Mucoraceae</taxon>
        <taxon>Mucor</taxon>
    </lineage>
</organism>
<dbReference type="Pfam" id="PF02137">
    <property type="entry name" value="A_deamin"/>
    <property type="match status" value="1"/>
</dbReference>
<dbReference type="VEuPathDB" id="FungiDB:MUCCIDRAFT_110739"/>
<dbReference type="PANTHER" id="PTHR10910:SF62">
    <property type="entry name" value="AT07585P-RELATED"/>
    <property type="match status" value="1"/>
</dbReference>
<name>A0A168LR81_MUCCL</name>
<dbReference type="EMBL" id="AMYB01000004">
    <property type="protein sequence ID" value="OAD03863.1"/>
    <property type="molecule type" value="Genomic_DNA"/>
</dbReference>
<dbReference type="SMART" id="SM00552">
    <property type="entry name" value="ADEAMc"/>
    <property type="match status" value="1"/>
</dbReference>
<comment type="caution">
    <text evidence="2">The sequence shown here is derived from an EMBL/GenBank/DDBJ whole genome shotgun (WGS) entry which is preliminary data.</text>
</comment>
<dbReference type="GO" id="GO:0005730">
    <property type="term" value="C:nucleolus"/>
    <property type="evidence" value="ECO:0007669"/>
    <property type="project" value="TreeGrafter"/>
</dbReference>
<feature type="domain" description="A to I editase" evidence="1">
    <location>
        <begin position="61"/>
        <end position="419"/>
    </location>
</feature>
<dbReference type="PANTHER" id="PTHR10910">
    <property type="entry name" value="EUKARYOTE SPECIFIC DSRNA BINDING PROTEIN"/>
    <property type="match status" value="1"/>
</dbReference>
<dbReference type="OrthoDB" id="10268011at2759"/>
<sequence>MWKSIPNVHAKIVQATLERYNQLPKQGKPLVHEKKAEWTVLASIVMIHCTSRDDYSIKVISLGTGLKCLPFSKLCKTGDVVNDGHAEIIARRGLIKYLLEMSTKQHDDGSGGSPFIKQDLLELRPDYSLHMYVSQSPCGDASMSALALGQSKESKDIFEAGSKKRKRTTLEDYPYFTENIYANKRLKMTENDAHQDQHSSRQFQRGRFDFNQLGILRTKPGRLDSEPSLCMSCSDKLARWNVLGLQSALLSNAFRPIYLDSITVGDMFDQEALERALHGRMAAIQDLPEPYKLNCPVIASTDIPFAHSKSHLESTGKYQAVVSCGTSLSWVAGMEKSEVFVNGGKQGAPKNKPVNDKTRPSLCKKSLYQRAVASGLIQDGTLSYYDCKQNATLYQQTKTCLLDQVFDMWVQTPQEYEKFTLQ</sequence>
<keyword evidence="3" id="KW-1185">Reference proteome</keyword>
<dbReference type="GO" id="GO:0003726">
    <property type="term" value="F:double-stranded RNA adenosine deaminase activity"/>
    <property type="evidence" value="ECO:0007669"/>
    <property type="project" value="TreeGrafter"/>
</dbReference>
<dbReference type="STRING" id="747725.A0A168LR81"/>
<dbReference type="AlphaFoldDB" id="A0A168LR81"/>
<dbReference type="GO" id="GO:0008251">
    <property type="term" value="F:tRNA-specific adenosine deaminase activity"/>
    <property type="evidence" value="ECO:0007669"/>
    <property type="project" value="TreeGrafter"/>
</dbReference>
<dbReference type="GO" id="GO:0005737">
    <property type="term" value="C:cytoplasm"/>
    <property type="evidence" value="ECO:0007669"/>
    <property type="project" value="TreeGrafter"/>
</dbReference>
<evidence type="ECO:0000259" key="1">
    <source>
        <dbReference type="PROSITE" id="PS50141"/>
    </source>
</evidence>
<dbReference type="PROSITE" id="PS50141">
    <property type="entry name" value="A_DEAMIN_EDITASE"/>
    <property type="match status" value="1"/>
</dbReference>
<accession>A0A168LR81</accession>
<dbReference type="InterPro" id="IPR002466">
    <property type="entry name" value="A_deamin"/>
</dbReference>
<dbReference type="GO" id="GO:0003725">
    <property type="term" value="F:double-stranded RNA binding"/>
    <property type="evidence" value="ECO:0007669"/>
    <property type="project" value="TreeGrafter"/>
</dbReference>
<proteinExistence type="predicted"/>
<reference evidence="2 3" key="1">
    <citation type="submission" date="2015-06" db="EMBL/GenBank/DDBJ databases">
        <title>Expansion of signal transduction pathways in fungi by whole-genome duplication.</title>
        <authorList>
            <consortium name="DOE Joint Genome Institute"/>
            <person name="Corrochano L.M."/>
            <person name="Kuo A."/>
            <person name="Marcet-Houben M."/>
            <person name="Polaino S."/>
            <person name="Salamov A."/>
            <person name="Villalobos J.M."/>
            <person name="Alvarez M.I."/>
            <person name="Avalos J."/>
            <person name="Benito E.P."/>
            <person name="Benoit I."/>
            <person name="Burger G."/>
            <person name="Camino L.P."/>
            <person name="Canovas D."/>
            <person name="Cerda-Olmedo E."/>
            <person name="Cheng J.-F."/>
            <person name="Dominguez A."/>
            <person name="Elias M."/>
            <person name="Eslava A.P."/>
            <person name="Glaser F."/>
            <person name="Grimwood J."/>
            <person name="Gutierrez G."/>
            <person name="Heitman J."/>
            <person name="Henrissat B."/>
            <person name="Iturriaga E.A."/>
            <person name="Lang B.F."/>
            <person name="Lavin J.L."/>
            <person name="Lee S."/>
            <person name="Li W."/>
            <person name="Lindquist E."/>
            <person name="Lopez-Garcia S."/>
            <person name="Luque E.M."/>
            <person name="Marcos A.T."/>
            <person name="Martin J."/>
            <person name="Mccluskey K."/>
            <person name="Medina H.R."/>
            <person name="Miralles-Duran A."/>
            <person name="Miyazaki A."/>
            <person name="Munoz-Torres E."/>
            <person name="Oguiza J.A."/>
            <person name="Ohm R."/>
            <person name="Olmedo M."/>
            <person name="Orejas M."/>
            <person name="Ortiz-Castellanos L."/>
            <person name="Pisabarro A.G."/>
            <person name="Rodriguez-Romero J."/>
            <person name="Ruiz-Herrera J."/>
            <person name="Ruiz-Vazquez R."/>
            <person name="Sanz C."/>
            <person name="Schackwitz W."/>
            <person name="Schmutz J."/>
            <person name="Shahriari M."/>
            <person name="Shelest E."/>
            <person name="Silva-Franco F."/>
            <person name="Soanes D."/>
            <person name="Syed K."/>
            <person name="Tagua V.G."/>
            <person name="Talbot N.J."/>
            <person name="Thon M."/>
            <person name="De Vries R.P."/>
            <person name="Wiebenga A."/>
            <person name="Yadav J.S."/>
            <person name="Braun E.L."/>
            <person name="Baker S."/>
            <person name="Garre V."/>
            <person name="Horwitz B."/>
            <person name="Torres-Martinez S."/>
            <person name="Idnurm A."/>
            <person name="Herrera-Estrella A."/>
            <person name="Gabaldon T."/>
            <person name="Grigoriev I.V."/>
        </authorList>
    </citation>
    <scope>NUCLEOTIDE SEQUENCE [LARGE SCALE GENOMIC DNA]</scope>
    <source>
        <strain evidence="2 3">CBS 277.49</strain>
    </source>
</reference>
<evidence type="ECO:0000313" key="3">
    <source>
        <dbReference type="Proteomes" id="UP000077051"/>
    </source>
</evidence>
<protein>
    <recommendedName>
        <fullName evidence="1">A to I editase domain-containing protein</fullName>
    </recommendedName>
</protein>
<dbReference type="Proteomes" id="UP000077051">
    <property type="component" value="Unassembled WGS sequence"/>
</dbReference>
<dbReference type="GO" id="GO:0006382">
    <property type="term" value="P:adenosine to inosine editing"/>
    <property type="evidence" value="ECO:0007669"/>
    <property type="project" value="TreeGrafter"/>
</dbReference>
<gene>
    <name evidence="2" type="ORF">MUCCIDRAFT_110739</name>
</gene>